<reference evidence="1 2" key="1">
    <citation type="submission" date="2017-07" db="EMBL/GenBank/DDBJ databases">
        <title>Draft whole genome sequences of clinical Proprionibacteriaceae strains.</title>
        <authorList>
            <person name="Bernier A.-M."/>
            <person name="Bernard K."/>
            <person name="Domingo M.-C."/>
        </authorList>
    </citation>
    <scope>NUCLEOTIDE SEQUENCE [LARGE SCALE GENOMIC DNA]</scope>
    <source>
        <strain evidence="1 2">NML 130396</strain>
    </source>
</reference>
<dbReference type="EMBL" id="NMVQ01000012">
    <property type="protein sequence ID" value="OYO22218.1"/>
    <property type="molecule type" value="Genomic_DNA"/>
</dbReference>
<sequence>MAEAWAEVIADAPVDPLAAIQAMARLRAAAEACELDLVRAARDQGVSWSKIGAVYGLTKQGAQQRFRSRAASSDDGSE</sequence>
<organism evidence="1 2">
    <name type="scientific">Enemella dayhoffiae</name>
    <dbReference type="NCBI Taxonomy" id="2016507"/>
    <lineage>
        <taxon>Bacteria</taxon>
        <taxon>Bacillati</taxon>
        <taxon>Actinomycetota</taxon>
        <taxon>Actinomycetes</taxon>
        <taxon>Propionibacteriales</taxon>
        <taxon>Propionibacteriaceae</taxon>
        <taxon>Enemella</taxon>
    </lineage>
</organism>
<dbReference type="AlphaFoldDB" id="A0A255H316"/>
<dbReference type="Proteomes" id="UP000216311">
    <property type="component" value="Unassembled WGS sequence"/>
</dbReference>
<proteinExistence type="predicted"/>
<accession>A0A255H316</accession>
<keyword evidence="2" id="KW-1185">Reference proteome</keyword>
<evidence type="ECO:0000313" key="2">
    <source>
        <dbReference type="Proteomes" id="UP000216311"/>
    </source>
</evidence>
<gene>
    <name evidence="1" type="ORF">CGZ93_08945</name>
</gene>
<dbReference type="OrthoDB" id="3579809at2"/>
<evidence type="ECO:0008006" key="3">
    <source>
        <dbReference type="Google" id="ProtNLM"/>
    </source>
</evidence>
<comment type="caution">
    <text evidence="1">The sequence shown here is derived from an EMBL/GenBank/DDBJ whole genome shotgun (WGS) entry which is preliminary data.</text>
</comment>
<protein>
    <recommendedName>
        <fullName evidence="3">Helix-turn-helix domain-containing protein</fullName>
    </recommendedName>
</protein>
<name>A0A255H316_9ACTN</name>
<evidence type="ECO:0000313" key="1">
    <source>
        <dbReference type="EMBL" id="OYO22218.1"/>
    </source>
</evidence>